<feature type="compositionally biased region" description="Acidic residues" evidence="1">
    <location>
        <begin position="203"/>
        <end position="225"/>
    </location>
</feature>
<sequence>MPKEAHGLSFLNLQTSTINFHYPHHHTFYFINVPKDSGSFELSDSKITTLLSPSNFQIISTDTNHSTQTNSAKMGSEIANPIPASKWADTEKIALLVSVIKTFGSKVKWADVSVPAGRTTQSSAKMYSEMMKASAAITMTGGADILPSKKRGRKNGDDGSTTPTEKKKRVRKPKNVARAAAPSPNEGDEEEDRPSKKVKVEAKEEDEEEEGMNGETEDQEDGASA</sequence>
<comment type="caution">
    <text evidence="2">The sequence shown here is derived from an EMBL/GenBank/DDBJ whole genome shotgun (WGS) entry which is preliminary data.</text>
</comment>
<feature type="compositionally biased region" description="Basic and acidic residues" evidence="1">
    <location>
        <begin position="193"/>
        <end position="202"/>
    </location>
</feature>
<keyword evidence="3" id="KW-1185">Reference proteome</keyword>
<evidence type="ECO:0000313" key="2">
    <source>
        <dbReference type="EMBL" id="KAF6224388.1"/>
    </source>
</evidence>
<reference evidence="2 3" key="1">
    <citation type="journal article" date="2020" name="Genomics">
        <title>Complete, high-quality genomes from long-read metagenomic sequencing of two wolf lichen thalli reveals enigmatic genome architecture.</title>
        <authorList>
            <person name="McKenzie S.K."/>
            <person name="Walston R.F."/>
            <person name="Allen J.L."/>
        </authorList>
    </citation>
    <scope>NUCLEOTIDE SEQUENCE [LARGE SCALE GENOMIC DNA]</scope>
    <source>
        <strain evidence="2">WasteWater1</strain>
    </source>
</reference>
<protein>
    <submittedName>
        <fullName evidence="2">Uncharacterized protein</fullName>
    </submittedName>
</protein>
<dbReference type="EMBL" id="JACCJB010000009">
    <property type="protein sequence ID" value="KAF6224388.1"/>
    <property type="molecule type" value="Genomic_DNA"/>
</dbReference>
<accession>A0A8H6FE05</accession>
<name>A0A8H6FE05_9LECA</name>
<dbReference type="GeneID" id="59339355"/>
<dbReference type="Proteomes" id="UP000593566">
    <property type="component" value="Unassembled WGS sequence"/>
</dbReference>
<proteinExistence type="predicted"/>
<evidence type="ECO:0000313" key="3">
    <source>
        <dbReference type="Proteomes" id="UP000593566"/>
    </source>
</evidence>
<evidence type="ECO:0000256" key="1">
    <source>
        <dbReference type="SAM" id="MobiDB-lite"/>
    </source>
</evidence>
<dbReference type="AlphaFoldDB" id="A0A8H6FE05"/>
<organism evidence="2 3">
    <name type="scientific">Letharia lupina</name>
    <dbReference type="NCBI Taxonomy" id="560253"/>
    <lineage>
        <taxon>Eukaryota</taxon>
        <taxon>Fungi</taxon>
        <taxon>Dikarya</taxon>
        <taxon>Ascomycota</taxon>
        <taxon>Pezizomycotina</taxon>
        <taxon>Lecanoromycetes</taxon>
        <taxon>OSLEUM clade</taxon>
        <taxon>Lecanoromycetidae</taxon>
        <taxon>Lecanorales</taxon>
        <taxon>Lecanorineae</taxon>
        <taxon>Parmeliaceae</taxon>
        <taxon>Letharia</taxon>
    </lineage>
</organism>
<feature type="region of interest" description="Disordered" evidence="1">
    <location>
        <begin position="142"/>
        <end position="225"/>
    </location>
</feature>
<feature type="compositionally biased region" description="Basic residues" evidence="1">
    <location>
        <begin position="166"/>
        <end position="175"/>
    </location>
</feature>
<dbReference type="RefSeq" id="XP_037153448.1">
    <property type="nucleotide sequence ID" value="XM_037301814.1"/>
</dbReference>
<gene>
    <name evidence="2" type="ORF">HO133_010965</name>
</gene>